<evidence type="ECO:0000313" key="3">
    <source>
        <dbReference type="RefSeq" id="XP_065675026.1"/>
    </source>
</evidence>
<feature type="transmembrane region" description="Helical" evidence="1">
    <location>
        <begin position="29"/>
        <end position="48"/>
    </location>
</feature>
<dbReference type="GeneID" id="136091411"/>
<proteinExistence type="predicted"/>
<organism evidence="2 3">
    <name type="scientific">Hydra vulgaris</name>
    <name type="common">Hydra</name>
    <name type="synonym">Hydra attenuata</name>
    <dbReference type="NCBI Taxonomy" id="6087"/>
    <lineage>
        <taxon>Eukaryota</taxon>
        <taxon>Metazoa</taxon>
        <taxon>Cnidaria</taxon>
        <taxon>Hydrozoa</taxon>
        <taxon>Hydroidolina</taxon>
        <taxon>Anthoathecata</taxon>
        <taxon>Aplanulata</taxon>
        <taxon>Hydridae</taxon>
        <taxon>Hydra</taxon>
    </lineage>
</organism>
<keyword evidence="1" id="KW-1133">Transmembrane helix</keyword>
<keyword evidence="1" id="KW-0472">Membrane</keyword>
<accession>A0ABM4DKH2</accession>
<keyword evidence="2" id="KW-1185">Reference proteome</keyword>
<feature type="transmembrane region" description="Helical" evidence="1">
    <location>
        <begin position="157"/>
        <end position="179"/>
    </location>
</feature>
<dbReference type="Proteomes" id="UP001652625">
    <property type="component" value="Chromosome 15"/>
</dbReference>
<feature type="transmembrane region" description="Helical" evidence="1">
    <location>
        <begin position="99"/>
        <end position="122"/>
    </location>
</feature>
<evidence type="ECO:0000256" key="1">
    <source>
        <dbReference type="SAM" id="Phobius"/>
    </source>
</evidence>
<protein>
    <submittedName>
        <fullName evidence="3">Uncharacterized protein LOC136091411</fullName>
    </submittedName>
</protein>
<feature type="transmembrane region" description="Helical" evidence="1">
    <location>
        <begin position="68"/>
        <end position="87"/>
    </location>
</feature>
<sequence length="202" mass="22995">MNTKLDVLPQNEQAGISFISTYPISIPSFVKLLEIVFLVISFVLSNLFKDGSKNIIQIKWNIQQFHLLISVLSVVGCIFIYAAYCFNIIRLLQRRFQTIYLFLTLLHVTGVIFLLISTSMIIQSCVDIRNFKVLNFDTCREIKKLTSTSCSVCEGSAAAGFLALIVLVFDTYLHCLKYLDIKRRLAIAKEEEEKSKEKLPSP</sequence>
<dbReference type="RefSeq" id="XP_065675026.1">
    <property type="nucleotide sequence ID" value="XM_065818954.1"/>
</dbReference>
<gene>
    <name evidence="3" type="primary">LOC136091411</name>
</gene>
<reference evidence="3" key="1">
    <citation type="submission" date="2025-08" db="UniProtKB">
        <authorList>
            <consortium name="RefSeq"/>
        </authorList>
    </citation>
    <scope>IDENTIFICATION</scope>
</reference>
<name>A0ABM4DKH2_HYDVU</name>
<evidence type="ECO:0000313" key="2">
    <source>
        <dbReference type="Proteomes" id="UP001652625"/>
    </source>
</evidence>
<keyword evidence="1" id="KW-0812">Transmembrane</keyword>